<evidence type="ECO:0000313" key="2">
    <source>
        <dbReference type="Proteomes" id="UP000054815"/>
    </source>
</evidence>
<sequence length="63" mass="7000">MANMPGVEPVLKVDRRWRDQIESYRAARSSIPLDKIDSGVSQFTVTATVSVMWCVGACERSVV</sequence>
<gene>
    <name evidence="1" type="ORF">T4E_81</name>
</gene>
<name>A0A0V0XJG9_TRIPS</name>
<reference evidence="1 2" key="1">
    <citation type="submission" date="2015-01" db="EMBL/GenBank/DDBJ databases">
        <title>Evolution of Trichinella species and genotypes.</title>
        <authorList>
            <person name="Korhonen P.K."/>
            <person name="Edoardo P."/>
            <person name="Giuseppe L.R."/>
            <person name="Gasser R.B."/>
        </authorList>
    </citation>
    <scope>NUCLEOTIDE SEQUENCE [LARGE SCALE GENOMIC DNA]</scope>
    <source>
        <strain evidence="1">ISS141</strain>
    </source>
</reference>
<organism evidence="1 2">
    <name type="scientific">Trichinella pseudospiralis</name>
    <name type="common">Parasitic roundworm</name>
    <dbReference type="NCBI Taxonomy" id="6337"/>
    <lineage>
        <taxon>Eukaryota</taxon>
        <taxon>Metazoa</taxon>
        <taxon>Ecdysozoa</taxon>
        <taxon>Nematoda</taxon>
        <taxon>Enoplea</taxon>
        <taxon>Dorylaimia</taxon>
        <taxon>Trichinellida</taxon>
        <taxon>Trichinellidae</taxon>
        <taxon>Trichinella</taxon>
    </lineage>
</organism>
<comment type="caution">
    <text evidence="1">The sequence shown here is derived from an EMBL/GenBank/DDBJ whole genome shotgun (WGS) entry which is preliminary data.</text>
</comment>
<dbReference type="AlphaFoldDB" id="A0A0V0XJG9"/>
<dbReference type="EMBL" id="JYDU01000249">
    <property type="protein sequence ID" value="KRX88141.1"/>
    <property type="molecule type" value="Genomic_DNA"/>
</dbReference>
<evidence type="ECO:0000313" key="1">
    <source>
        <dbReference type="EMBL" id="KRX88141.1"/>
    </source>
</evidence>
<accession>A0A0V0XJG9</accession>
<proteinExistence type="predicted"/>
<dbReference type="Proteomes" id="UP000054815">
    <property type="component" value="Unassembled WGS sequence"/>
</dbReference>
<protein>
    <submittedName>
        <fullName evidence="1">Uncharacterized protein</fullName>
    </submittedName>
</protein>